<keyword evidence="2" id="KW-1185">Reference proteome</keyword>
<dbReference type="Gene3D" id="3.90.1140.10">
    <property type="entry name" value="Cyclic phosphodiesterase"/>
    <property type="match status" value="1"/>
</dbReference>
<organism evidence="1 2">
    <name type="scientific">Stegodyphus mimosarum</name>
    <name type="common">African social velvet spider</name>
    <dbReference type="NCBI Taxonomy" id="407821"/>
    <lineage>
        <taxon>Eukaryota</taxon>
        <taxon>Metazoa</taxon>
        <taxon>Ecdysozoa</taxon>
        <taxon>Arthropoda</taxon>
        <taxon>Chelicerata</taxon>
        <taxon>Arachnida</taxon>
        <taxon>Araneae</taxon>
        <taxon>Araneomorphae</taxon>
        <taxon>Entelegynae</taxon>
        <taxon>Eresoidea</taxon>
        <taxon>Eresidae</taxon>
        <taxon>Stegodyphus</taxon>
    </lineage>
</organism>
<dbReference type="EMBL" id="KK117377">
    <property type="protein sequence ID" value="KFM70316.1"/>
    <property type="molecule type" value="Genomic_DNA"/>
</dbReference>
<dbReference type="Proteomes" id="UP000054359">
    <property type="component" value="Unassembled WGS sequence"/>
</dbReference>
<proteinExistence type="predicted"/>
<reference evidence="1 2" key="1">
    <citation type="submission" date="2013-11" db="EMBL/GenBank/DDBJ databases">
        <title>Genome sequencing of Stegodyphus mimosarum.</title>
        <authorList>
            <person name="Bechsgaard J."/>
        </authorList>
    </citation>
    <scope>NUCLEOTIDE SEQUENCE [LARGE SCALE GENOMIC DNA]</scope>
</reference>
<evidence type="ECO:0000313" key="2">
    <source>
        <dbReference type="Proteomes" id="UP000054359"/>
    </source>
</evidence>
<accession>A0A087TYX7</accession>
<gene>
    <name evidence="1" type="ORF">X975_18706</name>
</gene>
<sequence length="54" mass="6274">MKKIRPSLYEAYKDIYFGCQTVESMQLLKMTGPKDANGYYSGDEVFFSVEYFPS</sequence>
<evidence type="ECO:0000313" key="1">
    <source>
        <dbReference type="EMBL" id="KFM70316.1"/>
    </source>
</evidence>
<name>A0A087TYX7_STEMI</name>
<dbReference type="OrthoDB" id="277832at2759"/>
<feature type="non-terminal residue" evidence="1">
    <location>
        <position position="54"/>
    </location>
</feature>
<dbReference type="AlphaFoldDB" id="A0A087TYX7"/>
<protein>
    <submittedName>
        <fullName evidence="1">Uncharacterized protein</fullName>
    </submittedName>
</protein>